<reference evidence="3 4" key="1">
    <citation type="journal article" date="2015" name="Genome Biol.">
        <title>Comparative genomics of Steinernema reveals deeply conserved gene regulatory networks.</title>
        <authorList>
            <person name="Dillman A.R."/>
            <person name="Macchietto M."/>
            <person name="Porter C.F."/>
            <person name="Rogers A."/>
            <person name="Williams B."/>
            <person name="Antoshechkin I."/>
            <person name="Lee M.M."/>
            <person name="Goodwin Z."/>
            <person name="Lu X."/>
            <person name="Lewis E.E."/>
            <person name="Goodrich-Blair H."/>
            <person name="Stock S.P."/>
            <person name="Adams B.J."/>
            <person name="Sternberg P.W."/>
            <person name="Mortazavi A."/>
        </authorList>
    </citation>
    <scope>NUCLEOTIDE SEQUENCE [LARGE SCALE GENOMIC DNA]</scope>
    <source>
        <strain evidence="3 4">ALL</strain>
    </source>
</reference>
<dbReference type="Pfam" id="PF00620">
    <property type="entry name" value="RhoGAP"/>
    <property type="match status" value="1"/>
</dbReference>
<dbReference type="SMART" id="SM00324">
    <property type="entry name" value="RhoGAP"/>
    <property type="match status" value="1"/>
</dbReference>
<evidence type="ECO:0000259" key="2">
    <source>
        <dbReference type="PROSITE" id="PS50238"/>
    </source>
</evidence>
<dbReference type="SUPFAM" id="SSF48350">
    <property type="entry name" value="GTPase activation domain, GAP"/>
    <property type="match status" value="1"/>
</dbReference>
<comment type="caution">
    <text evidence="3">The sequence shown here is derived from an EMBL/GenBank/DDBJ whole genome shotgun (WGS) entry which is preliminary data.</text>
</comment>
<accession>A0A4U5PBL6</accession>
<keyword evidence="4" id="KW-1185">Reference proteome</keyword>
<dbReference type="InterPro" id="IPR039767">
    <property type="entry name" value="RALBP1"/>
</dbReference>
<evidence type="ECO:0000313" key="3">
    <source>
        <dbReference type="EMBL" id="TKR93650.1"/>
    </source>
</evidence>
<organism evidence="3 4">
    <name type="scientific">Steinernema carpocapsae</name>
    <name type="common">Entomopathogenic nematode</name>
    <dbReference type="NCBI Taxonomy" id="34508"/>
    <lineage>
        <taxon>Eukaryota</taxon>
        <taxon>Metazoa</taxon>
        <taxon>Ecdysozoa</taxon>
        <taxon>Nematoda</taxon>
        <taxon>Chromadorea</taxon>
        <taxon>Rhabditida</taxon>
        <taxon>Tylenchina</taxon>
        <taxon>Panagrolaimomorpha</taxon>
        <taxon>Strongyloidoidea</taxon>
        <taxon>Steinernematidae</taxon>
        <taxon>Steinernema</taxon>
    </lineage>
</organism>
<dbReference type="EMBL" id="AZBU02000002">
    <property type="protein sequence ID" value="TKR93650.1"/>
    <property type="molecule type" value="Genomic_DNA"/>
</dbReference>
<protein>
    <recommendedName>
        <fullName evidence="2">Rho-GAP domain-containing protein</fullName>
    </recommendedName>
</protein>
<sequence length="263" mass="29915">MSSKVFGKRGKDKKEKNKEKSPVVDREDSERGSVSTADLKPLRYVFGVPLEDAVKHNKSHDGVPIPMVVRQCIEYVDVRGLDLEGIYRICAPKSRLDELERIVNEFGGPVHFGDAHDAAGLLKRFLRGLPHHILTDQLRTEFDRVAQECPCPGDDYCRCFVVDVLKSLLRKLPKENYFLLAYVFIHAQIVISHHGSNKMSVPALGVILQPVLNMTRNVVRIFIYNATGRLRKESSSESMNCLFDDIVFKRSVFVLFPSRFPSR</sequence>
<proteinExistence type="predicted"/>
<gene>
    <name evidence="3" type="ORF">L596_008064</name>
</gene>
<feature type="domain" description="Rho-GAP" evidence="2">
    <location>
        <begin position="48"/>
        <end position="254"/>
    </location>
</feature>
<dbReference type="GO" id="GO:0005096">
    <property type="term" value="F:GTPase activator activity"/>
    <property type="evidence" value="ECO:0007669"/>
    <property type="project" value="InterPro"/>
</dbReference>
<dbReference type="Gene3D" id="1.10.555.10">
    <property type="entry name" value="Rho GTPase activation protein"/>
    <property type="match status" value="1"/>
</dbReference>
<evidence type="ECO:0000313" key="4">
    <source>
        <dbReference type="Proteomes" id="UP000298663"/>
    </source>
</evidence>
<dbReference type="PANTHER" id="PTHR12783:SF5">
    <property type="entry name" value="RALA-BINDING PROTEIN 1"/>
    <property type="match status" value="1"/>
</dbReference>
<dbReference type="PROSITE" id="PS50238">
    <property type="entry name" value="RHOGAP"/>
    <property type="match status" value="1"/>
</dbReference>
<feature type="compositionally biased region" description="Basic residues" evidence="1">
    <location>
        <begin position="1"/>
        <end position="11"/>
    </location>
</feature>
<dbReference type="InterPro" id="IPR000198">
    <property type="entry name" value="RhoGAP_dom"/>
</dbReference>
<feature type="compositionally biased region" description="Basic and acidic residues" evidence="1">
    <location>
        <begin position="12"/>
        <end position="31"/>
    </location>
</feature>
<dbReference type="GO" id="GO:0031267">
    <property type="term" value="F:small GTPase binding"/>
    <property type="evidence" value="ECO:0007669"/>
    <property type="project" value="InterPro"/>
</dbReference>
<name>A0A4U5PBL6_STECR</name>
<reference evidence="3 4" key="2">
    <citation type="journal article" date="2019" name="G3 (Bethesda)">
        <title>Hybrid Assembly of the Genome of the Entomopathogenic Nematode Steinernema carpocapsae Identifies the X-Chromosome.</title>
        <authorList>
            <person name="Serra L."/>
            <person name="Macchietto M."/>
            <person name="Macias-Munoz A."/>
            <person name="McGill C.J."/>
            <person name="Rodriguez I.M."/>
            <person name="Rodriguez B."/>
            <person name="Murad R."/>
            <person name="Mortazavi A."/>
        </authorList>
    </citation>
    <scope>NUCLEOTIDE SEQUENCE [LARGE SCALE GENOMIC DNA]</scope>
    <source>
        <strain evidence="3 4">ALL</strain>
    </source>
</reference>
<dbReference type="AlphaFoldDB" id="A0A4U5PBL6"/>
<feature type="region of interest" description="Disordered" evidence="1">
    <location>
        <begin position="1"/>
        <end position="34"/>
    </location>
</feature>
<dbReference type="STRING" id="34508.A0A4U5PBL6"/>
<dbReference type="GO" id="GO:0007264">
    <property type="term" value="P:small GTPase-mediated signal transduction"/>
    <property type="evidence" value="ECO:0007669"/>
    <property type="project" value="InterPro"/>
</dbReference>
<dbReference type="PANTHER" id="PTHR12783">
    <property type="entry name" value="RALA BINDING PROTEIN 1 RALBP1"/>
    <property type="match status" value="1"/>
</dbReference>
<dbReference type="OrthoDB" id="391137at2759"/>
<evidence type="ECO:0000256" key="1">
    <source>
        <dbReference type="SAM" id="MobiDB-lite"/>
    </source>
</evidence>
<dbReference type="InterPro" id="IPR008936">
    <property type="entry name" value="Rho_GTPase_activation_prot"/>
</dbReference>
<dbReference type="Proteomes" id="UP000298663">
    <property type="component" value="Unassembled WGS sequence"/>
</dbReference>